<dbReference type="EMBL" id="JJQU01000196">
    <property type="protein sequence ID" value="KKH82256.1"/>
    <property type="molecule type" value="Genomic_DNA"/>
</dbReference>
<evidence type="ECO:0000313" key="2">
    <source>
        <dbReference type="EMBL" id="KKF97858.1"/>
    </source>
</evidence>
<organism evidence="4 5">
    <name type="scientific">Methanosarcina mazei</name>
    <name type="common">Methanosarcina frisia</name>
    <dbReference type="NCBI Taxonomy" id="2209"/>
    <lineage>
        <taxon>Archaea</taxon>
        <taxon>Methanobacteriati</taxon>
        <taxon>Methanobacteriota</taxon>
        <taxon>Stenosarchaea group</taxon>
        <taxon>Methanomicrobia</taxon>
        <taxon>Methanosarcinales</taxon>
        <taxon>Methanosarcinaceae</taxon>
        <taxon>Methanosarcina</taxon>
    </lineage>
</organism>
<comment type="caution">
    <text evidence="4">The sequence shown here is derived from an EMBL/GenBank/DDBJ whole genome shotgun (WGS) entry which is preliminary data.</text>
</comment>
<gene>
    <name evidence="3" type="ORF">DU37_11705</name>
    <name evidence="2" type="ORF">DU47_19870</name>
    <name evidence="4" type="ORF">DU80_04795</name>
</gene>
<proteinExistence type="predicted"/>
<dbReference type="EMBL" id="JJOS01000142">
    <property type="protein sequence ID" value="KKF97858.1"/>
    <property type="molecule type" value="Genomic_DNA"/>
</dbReference>
<name>A0A0F8TTE2_METMZ</name>
<dbReference type="GO" id="GO:0051607">
    <property type="term" value="P:defense response to virus"/>
    <property type="evidence" value="ECO:0007669"/>
    <property type="project" value="UniProtKB-KW"/>
</dbReference>
<dbReference type="Proteomes" id="UP000034338">
    <property type="component" value="Unassembled WGS sequence"/>
</dbReference>
<evidence type="ECO:0000313" key="6">
    <source>
        <dbReference type="Proteomes" id="UP000034338"/>
    </source>
</evidence>
<dbReference type="AlphaFoldDB" id="A0A0F8TTE2"/>
<dbReference type="Pfam" id="PF09704">
    <property type="entry name" value="Cas_Cas5d"/>
    <property type="match status" value="1"/>
</dbReference>
<keyword evidence="7" id="KW-1185">Reference proteome</keyword>
<dbReference type="NCBIfam" id="TIGR01868">
    <property type="entry name" value="casD_Cas5e"/>
    <property type="match status" value="1"/>
</dbReference>
<dbReference type="InterPro" id="IPR013422">
    <property type="entry name" value="CRISPR-assoc_prot_Cas5_N"/>
</dbReference>
<evidence type="ECO:0000313" key="7">
    <source>
        <dbReference type="Proteomes" id="UP000034578"/>
    </source>
</evidence>
<reference evidence="5 6" key="1">
    <citation type="journal article" date="2015" name="ISME J.">
        <title>Genomic and phenotypic differentiation among Methanosarcina mazei populations from Columbia River sediment.</title>
        <authorList>
            <person name="Youngblut N.D."/>
            <person name="Wirth J.S."/>
            <person name="Henriksen J.R."/>
            <person name="Smith M."/>
            <person name="Simon H."/>
            <person name="Metcalf W.W."/>
            <person name="Whitaker R.J."/>
        </authorList>
    </citation>
    <scope>NUCLEOTIDE SEQUENCE [LARGE SCALE GENOMIC DNA]</scope>
    <source>
        <strain evidence="3 6">1.H.A.0.1</strain>
        <strain evidence="4 5">1.H.M.2.1</strain>
        <strain evidence="2 7">2.F.A.2.4</strain>
    </source>
</reference>
<dbReference type="GO" id="GO:0043571">
    <property type="term" value="P:maintenance of CRISPR repeat elements"/>
    <property type="evidence" value="ECO:0007669"/>
    <property type="project" value="InterPro"/>
</dbReference>
<evidence type="ECO:0000313" key="3">
    <source>
        <dbReference type="EMBL" id="KKH31130.1"/>
    </source>
</evidence>
<dbReference type="RefSeq" id="WP_048045327.1">
    <property type="nucleotide sequence ID" value="NZ_JJOS01000142.1"/>
</dbReference>
<dbReference type="Gene3D" id="3.30.70.2660">
    <property type="match status" value="1"/>
</dbReference>
<sequence length="246" mass="28260">MKNYLLFRLYGPLASWGDIAVGTHRPSYDHPSKSAVMGLLAAAVGIRRNEENKHRELAGAYNFAVLVNSPGVFLRDYHTAQIPSASSIKKQRHILSRKEELGVEKEDLTAVISSRDYYSDSLYTIAIWSKEEYSEAFPYPLELLENKLNEPEFVLYMGRKSCPLALPVEAKVVICNGLKEAFDKVEFKCEPLLGLKKTKQARLYWEGEENGLIPIHTVTRRDFTLSRKRWQFADRKEHYMMIELGE</sequence>
<dbReference type="InterPro" id="IPR010147">
    <property type="entry name" value="CRISPR-assoc_prot_CasD"/>
</dbReference>
<dbReference type="Proteomes" id="UP000034578">
    <property type="component" value="Unassembled WGS sequence"/>
</dbReference>
<dbReference type="PATRIC" id="fig|2209.56.peg.1040"/>
<dbReference type="InterPro" id="IPR021124">
    <property type="entry name" value="CRISPR-assoc_prot_Cas5"/>
</dbReference>
<dbReference type="GO" id="GO:0003723">
    <property type="term" value="F:RNA binding"/>
    <property type="evidence" value="ECO:0007669"/>
    <property type="project" value="InterPro"/>
</dbReference>
<dbReference type="CDD" id="cd09645">
    <property type="entry name" value="Cas5_I-E"/>
    <property type="match status" value="1"/>
</dbReference>
<keyword evidence="1" id="KW-0051">Antiviral defense</keyword>
<dbReference type="NCBIfam" id="TIGR02593">
    <property type="entry name" value="CRISPR_cas5"/>
    <property type="match status" value="1"/>
</dbReference>
<protein>
    <submittedName>
        <fullName evidence="4">CRISPR-associated protein Cas5</fullName>
    </submittedName>
</protein>
<evidence type="ECO:0000313" key="4">
    <source>
        <dbReference type="EMBL" id="KKH82256.1"/>
    </source>
</evidence>
<dbReference type="Proteomes" id="UP000034152">
    <property type="component" value="Unassembled WGS sequence"/>
</dbReference>
<accession>A0A0F8TTE2</accession>
<dbReference type="EMBL" id="JJQF01000067">
    <property type="protein sequence ID" value="KKH31130.1"/>
    <property type="molecule type" value="Genomic_DNA"/>
</dbReference>
<evidence type="ECO:0000313" key="5">
    <source>
        <dbReference type="Proteomes" id="UP000034152"/>
    </source>
</evidence>
<evidence type="ECO:0000256" key="1">
    <source>
        <dbReference type="ARBA" id="ARBA00023118"/>
    </source>
</evidence>